<dbReference type="AlphaFoldDB" id="Q146Q5"/>
<dbReference type="Proteomes" id="UP000001817">
    <property type="component" value="Chromosome 1"/>
</dbReference>
<proteinExistence type="predicted"/>
<protein>
    <submittedName>
        <fullName evidence="1">Uncharacterized protein</fullName>
    </submittedName>
</protein>
<gene>
    <name evidence="1" type="ORF">Bxe_A4316</name>
</gene>
<dbReference type="EMBL" id="CP000270">
    <property type="protein sequence ID" value="ABE28684.1"/>
    <property type="molecule type" value="Genomic_DNA"/>
</dbReference>
<accession>Q146Q5</accession>
<evidence type="ECO:0000313" key="2">
    <source>
        <dbReference type="Proteomes" id="UP000001817"/>
    </source>
</evidence>
<sequence>MKIHQGFQSLVIPKFCFGYNGLHAQGTVLPQGDASPSKMGTRIATQVWAVALMDGHQVSMHSMHTSCPARRHAPATELNTVTLGGAYAAVPAR</sequence>
<organism evidence="1 2">
    <name type="scientific">Paraburkholderia xenovorans (strain LB400)</name>
    <dbReference type="NCBI Taxonomy" id="266265"/>
    <lineage>
        <taxon>Bacteria</taxon>
        <taxon>Pseudomonadati</taxon>
        <taxon>Pseudomonadota</taxon>
        <taxon>Betaproteobacteria</taxon>
        <taxon>Burkholderiales</taxon>
        <taxon>Burkholderiaceae</taxon>
        <taxon>Paraburkholderia</taxon>
    </lineage>
</organism>
<name>Q146Q5_PARXL</name>
<reference evidence="1 2" key="1">
    <citation type="journal article" date="2006" name="Proc. Natl. Acad. Sci. U.S.A.">
        <title>Burkholderia xenovorans LB400 harbors a multi-replicon, 9.73-Mbp genome shaped for versatility.</title>
        <authorList>
            <person name="Chain P.S."/>
            <person name="Denef V.J."/>
            <person name="Konstantinidis K.T."/>
            <person name="Vergez L.M."/>
            <person name="Agullo L."/>
            <person name="Reyes V.L."/>
            <person name="Hauser L."/>
            <person name="Cordova M."/>
            <person name="Gomez L."/>
            <person name="Gonzalez M."/>
            <person name="Land M."/>
            <person name="Lao V."/>
            <person name="Larimer F."/>
            <person name="LiPuma J.J."/>
            <person name="Mahenthiralingam E."/>
            <person name="Malfatti S.A."/>
            <person name="Marx C.J."/>
            <person name="Parnell J.J."/>
            <person name="Ramette A."/>
            <person name="Richardson P."/>
            <person name="Seeger M."/>
            <person name="Smith D."/>
            <person name="Spilker T."/>
            <person name="Sul W.J."/>
            <person name="Tsoi T.V."/>
            <person name="Ulrich L.E."/>
            <person name="Zhulin I.B."/>
            <person name="Tiedje J.M."/>
        </authorList>
    </citation>
    <scope>NUCLEOTIDE SEQUENCE [LARGE SCALE GENOMIC DNA]</scope>
    <source>
        <strain evidence="1 2">LB400</strain>
    </source>
</reference>
<keyword evidence="2" id="KW-1185">Reference proteome</keyword>
<dbReference type="STRING" id="266265.Bxe_A4316"/>
<evidence type="ECO:0000313" key="1">
    <source>
        <dbReference type="EMBL" id="ABE28684.1"/>
    </source>
</evidence>
<dbReference type="KEGG" id="bxe:Bxe_A4316"/>